<dbReference type="Pfam" id="PF00441">
    <property type="entry name" value="Acyl-CoA_dh_1"/>
    <property type="match status" value="1"/>
</dbReference>
<dbReference type="Pfam" id="PF02771">
    <property type="entry name" value="Acyl-CoA_dh_N"/>
    <property type="match status" value="1"/>
</dbReference>
<evidence type="ECO:0000259" key="9">
    <source>
        <dbReference type="Pfam" id="PF02771"/>
    </source>
</evidence>
<dbReference type="InterPro" id="IPR006091">
    <property type="entry name" value="Acyl-CoA_Oxase/DH_mid-dom"/>
</dbReference>
<dbReference type="InterPro" id="IPR036250">
    <property type="entry name" value="AcylCo_DH-like_C"/>
</dbReference>
<dbReference type="InterPro" id="IPR046373">
    <property type="entry name" value="Acyl-CoA_Oxase/DH_mid-dom_sf"/>
</dbReference>
<dbReference type="EMBL" id="CP017962">
    <property type="protein sequence ID" value="APC48876.1"/>
    <property type="molecule type" value="Genomic_DNA"/>
</dbReference>
<evidence type="ECO:0000259" key="7">
    <source>
        <dbReference type="Pfam" id="PF00441"/>
    </source>
</evidence>
<dbReference type="AlphaFoldDB" id="A0AAC9IZS3"/>
<comment type="cofactor">
    <cofactor evidence="1 6">
        <name>FAD</name>
        <dbReference type="ChEBI" id="CHEBI:57692"/>
    </cofactor>
</comment>
<feature type="domain" description="Acyl-CoA oxidase/dehydrogenase middle" evidence="8">
    <location>
        <begin position="129"/>
        <end position="220"/>
    </location>
</feature>
<name>A0AAC9IZS3_VIRHA</name>
<dbReference type="FunFam" id="2.40.110.10:FF:000011">
    <property type="entry name" value="Acyl-CoA dehydrogenase FadE34"/>
    <property type="match status" value="1"/>
</dbReference>
<dbReference type="Pfam" id="PF02770">
    <property type="entry name" value="Acyl-CoA_dh_M"/>
    <property type="match status" value="1"/>
</dbReference>
<accession>A0AAC9IZS3</accession>
<evidence type="ECO:0000256" key="4">
    <source>
        <dbReference type="ARBA" id="ARBA00022827"/>
    </source>
</evidence>
<reference evidence="10 11" key="1">
    <citation type="submission" date="2016-11" db="EMBL/GenBank/DDBJ databases">
        <title>Complete genome sequencing of Virgibacillus halodenitrificans PDB-F2.</title>
        <authorList>
            <person name="Sun Z."/>
            <person name="Zhou Y."/>
            <person name="Li H."/>
        </authorList>
    </citation>
    <scope>NUCLEOTIDE SEQUENCE [LARGE SCALE GENOMIC DNA]</scope>
    <source>
        <strain evidence="10 11">PDB-F2</strain>
    </source>
</reference>
<dbReference type="InterPro" id="IPR052161">
    <property type="entry name" value="Mycobact_Acyl-CoA_DH"/>
</dbReference>
<dbReference type="GeneID" id="71515126"/>
<evidence type="ECO:0000256" key="3">
    <source>
        <dbReference type="ARBA" id="ARBA00022630"/>
    </source>
</evidence>
<evidence type="ECO:0000256" key="6">
    <source>
        <dbReference type="RuleBase" id="RU362125"/>
    </source>
</evidence>
<dbReference type="SUPFAM" id="SSF47203">
    <property type="entry name" value="Acyl-CoA dehydrogenase C-terminal domain-like"/>
    <property type="match status" value="1"/>
</dbReference>
<evidence type="ECO:0000256" key="5">
    <source>
        <dbReference type="ARBA" id="ARBA00023002"/>
    </source>
</evidence>
<dbReference type="InterPro" id="IPR013786">
    <property type="entry name" value="AcylCoA_DH/ox_N"/>
</dbReference>
<dbReference type="GO" id="GO:0016627">
    <property type="term" value="F:oxidoreductase activity, acting on the CH-CH group of donors"/>
    <property type="evidence" value="ECO:0007669"/>
    <property type="project" value="InterPro"/>
</dbReference>
<dbReference type="Gene3D" id="2.40.110.10">
    <property type="entry name" value="Butyryl-CoA Dehydrogenase, subunit A, domain 2"/>
    <property type="match status" value="1"/>
</dbReference>
<dbReference type="PANTHER" id="PTHR43292">
    <property type="entry name" value="ACYL-COA DEHYDROGENASE"/>
    <property type="match status" value="1"/>
</dbReference>
<dbReference type="InterPro" id="IPR009100">
    <property type="entry name" value="AcylCoA_DH/oxidase_NM_dom_sf"/>
</dbReference>
<sequence length="398" mass="45194">MDFTITKNEEAFRLELRSWLEENLPPGWLDGNKDLPKEKEAYSQFLRDWQRKLYEGGWAAIAWPKEYGGRDATLMEEIIYHQEMVRIDAPPLINYIGIHMVGPTLIQSGTEEQKEKHIQKILTGEEVWCQGYSEPNAGSDLAAIQTNAVKEGDKWIINGQKVWTSFGQFADKCFLLARTSYDRDKKHRGITAFLLDMHQPGVETKPIIQMDGKQEFNEVYLTDAIASDADIVGEVDKGWRVMIALMLHERTGIGAELFTLEKRFNDLVEMAKEHEVNGQPLLKDSFIRQKMAGLYARVRGSLLNYYRNLTITLKQGHPGAESSIDKLVVSELTKEMAAFAMSIQGHQGVLWKEDALIDTRWQENFLASFGQTIGGGTSEVQRNTIGERLLGLPKDLGR</sequence>
<dbReference type="Gene3D" id="1.20.140.10">
    <property type="entry name" value="Butyryl-CoA Dehydrogenase, subunit A, domain 3"/>
    <property type="match status" value="1"/>
</dbReference>
<feature type="domain" description="Acyl-CoA dehydrogenase/oxidase C-terminal" evidence="7">
    <location>
        <begin position="236"/>
        <end position="390"/>
    </location>
</feature>
<dbReference type="RefSeq" id="WP_071649167.1">
    <property type="nucleotide sequence ID" value="NZ_CP017962.1"/>
</dbReference>
<evidence type="ECO:0000256" key="1">
    <source>
        <dbReference type="ARBA" id="ARBA00001974"/>
    </source>
</evidence>
<dbReference type="Proteomes" id="UP000182945">
    <property type="component" value="Chromosome"/>
</dbReference>
<evidence type="ECO:0000313" key="10">
    <source>
        <dbReference type="EMBL" id="APC48876.1"/>
    </source>
</evidence>
<dbReference type="InterPro" id="IPR009075">
    <property type="entry name" value="AcylCo_DH/oxidase_C"/>
</dbReference>
<dbReference type="InterPro" id="IPR037069">
    <property type="entry name" value="AcylCoA_DH/ox_N_sf"/>
</dbReference>
<proteinExistence type="inferred from homology"/>
<protein>
    <submittedName>
        <fullName evidence="10">Acyl-CoA dehydrogenase</fullName>
    </submittedName>
</protein>
<dbReference type="GO" id="GO:0050660">
    <property type="term" value="F:flavin adenine dinucleotide binding"/>
    <property type="evidence" value="ECO:0007669"/>
    <property type="project" value="InterPro"/>
</dbReference>
<evidence type="ECO:0000259" key="8">
    <source>
        <dbReference type="Pfam" id="PF02770"/>
    </source>
</evidence>
<keyword evidence="5 6" id="KW-0560">Oxidoreductase</keyword>
<comment type="similarity">
    <text evidence="2 6">Belongs to the acyl-CoA dehydrogenase family.</text>
</comment>
<dbReference type="Gene3D" id="1.10.540.10">
    <property type="entry name" value="Acyl-CoA dehydrogenase/oxidase, N-terminal domain"/>
    <property type="match status" value="1"/>
</dbReference>
<keyword evidence="3 6" id="KW-0285">Flavoprotein</keyword>
<organism evidence="10 11">
    <name type="scientific">Virgibacillus halodenitrificans</name>
    <name type="common">Bacillus halodenitrificans</name>
    <dbReference type="NCBI Taxonomy" id="1482"/>
    <lineage>
        <taxon>Bacteria</taxon>
        <taxon>Bacillati</taxon>
        <taxon>Bacillota</taxon>
        <taxon>Bacilli</taxon>
        <taxon>Bacillales</taxon>
        <taxon>Bacillaceae</taxon>
        <taxon>Virgibacillus</taxon>
    </lineage>
</organism>
<dbReference type="GO" id="GO:0005886">
    <property type="term" value="C:plasma membrane"/>
    <property type="evidence" value="ECO:0007669"/>
    <property type="project" value="TreeGrafter"/>
</dbReference>
<dbReference type="PANTHER" id="PTHR43292:SF3">
    <property type="entry name" value="ACYL-COA DEHYDROGENASE FADE29"/>
    <property type="match status" value="1"/>
</dbReference>
<evidence type="ECO:0000313" key="11">
    <source>
        <dbReference type="Proteomes" id="UP000182945"/>
    </source>
</evidence>
<gene>
    <name evidence="10" type="ORF">BME96_12015</name>
</gene>
<dbReference type="SUPFAM" id="SSF56645">
    <property type="entry name" value="Acyl-CoA dehydrogenase NM domain-like"/>
    <property type="match status" value="1"/>
</dbReference>
<keyword evidence="4 6" id="KW-0274">FAD</keyword>
<feature type="domain" description="Acyl-CoA dehydrogenase/oxidase N-terminal" evidence="9">
    <location>
        <begin position="6"/>
        <end position="125"/>
    </location>
</feature>
<dbReference type="KEGG" id="vhl:BME96_12015"/>
<evidence type="ECO:0000256" key="2">
    <source>
        <dbReference type="ARBA" id="ARBA00009347"/>
    </source>
</evidence>